<dbReference type="AlphaFoldDB" id="A0A4Q2KZV5"/>
<gene>
    <name evidence="2" type="ORF">EPT53_07345</name>
</gene>
<dbReference type="Pfam" id="PF05833">
    <property type="entry name" value="NFACT_N"/>
    <property type="match status" value="2"/>
</dbReference>
<dbReference type="Gene3D" id="2.30.310.10">
    <property type="entry name" value="ibrinogen binding protein from staphylococcus aureus domain"/>
    <property type="match status" value="1"/>
</dbReference>
<organism evidence="2 3">
    <name type="scientific">Fusobacterium necrophorum</name>
    <dbReference type="NCBI Taxonomy" id="859"/>
    <lineage>
        <taxon>Bacteria</taxon>
        <taxon>Fusobacteriati</taxon>
        <taxon>Fusobacteriota</taxon>
        <taxon>Fusobacteriia</taxon>
        <taxon>Fusobacteriales</taxon>
        <taxon>Fusobacteriaceae</taxon>
        <taxon>Fusobacterium</taxon>
    </lineage>
</organism>
<dbReference type="InterPro" id="IPR051608">
    <property type="entry name" value="RQC_Subunit_NEMF"/>
</dbReference>
<dbReference type="PANTHER" id="PTHR15239">
    <property type="entry name" value="NUCLEAR EXPORT MEDIATOR FACTOR NEMF"/>
    <property type="match status" value="1"/>
</dbReference>
<dbReference type="GO" id="GO:1990112">
    <property type="term" value="C:RQC complex"/>
    <property type="evidence" value="ECO:0007669"/>
    <property type="project" value="TreeGrafter"/>
</dbReference>
<sequence length="533" mass="62714">MLYLDGISLSFLRKDIEERLCKRKIHRIFQNTDTSLSLQFGKQLLVLSCNPQLPICYVTEEKETVLEESVSSFLNSLRKYLMNSLLYQVEQLSWDRTLIFRFSKLTELGEYRKYFLIFELMGRNSNLFLCDQEYKILDLLKRFSLDELPARNVFPGAKYQAFPSSKTAPHEITTKTEKPYFQTVEGVGKLLSEALETPEDLRNILQEAPKIHLYRKKGKIVLLNFLGLAPKDYDECLSFSDLQEAILFYFQEENIFGSFVKLRKQVETQVLKRKKKVEQILKKIKTDEMEHADFETWKEKGDILASCLFRLKKGQESCEAFDFYHNEMICISLDPRKTPQENLEHYYKKYNKGKTTLVYAQTRKKEMREELSYLDSILSFLDTAKDIEALKGIEEECIQAGYIKPKIKKTYRKKKKEEKKYAVIEYPNYSLFYGRNHIENDFLSFHVAEKEEYWFHAKNIPGSHVILRSFVPVEEEMIQKACQVAALHSKAEMGEKVLVDYTQKKYLKKPKDSKPGFVSYTHEKGIWVVKEAL</sequence>
<dbReference type="Proteomes" id="UP000289216">
    <property type="component" value="Unassembled WGS sequence"/>
</dbReference>
<evidence type="ECO:0000313" key="2">
    <source>
        <dbReference type="EMBL" id="RXZ69211.1"/>
    </source>
</evidence>
<dbReference type="RefSeq" id="WP_129491308.1">
    <property type="nucleotide sequence ID" value="NZ_SBAP01000017.1"/>
</dbReference>
<dbReference type="GO" id="GO:0072344">
    <property type="term" value="P:rescue of stalled ribosome"/>
    <property type="evidence" value="ECO:0007669"/>
    <property type="project" value="TreeGrafter"/>
</dbReference>
<comment type="caution">
    <text evidence="2">The sequence shown here is derived from an EMBL/GenBank/DDBJ whole genome shotgun (WGS) entry which is preliminary data.</text>
</comment>
<accession>A0A4Q2KZV5</accession>
<dbReference type="InterPro" id="IPR008532">
    <property type="entry name" value="NFACT_RNA-bd"/>
</dbReference>
<dbReference type="EMBL" id="SBAP01000017">
    <property type="protein sequence ID" value="RXZ69211.1"/>
    <property type="molecule type" value="Genomic_DNA"/>
</dbReference>
<reference evidence="2 3" key="1">
    <citation type="submission" date="2019-01" db="EMBL/GenBank/DDBJ databases">
        <title>Fusobacterium necrophorum Isolated From the Uterus of Dairy Cows.</title>
        <authorList>
            <person name="Francis A.M."/>
        </authorList>
    </citation>
    <scope>NUCLEOTIDE SEQUENCE [LARGE SCALE GENOMIC DNA]</scope>
    <source>
        <strain evidence="2 3">KG35</strain>
    </source>
</reference>
<dbReference type="GO" id="GO:0000049">
    <property type="term" value="F:tRNA binding"/>
    <property type="evidence" value="ECO:0007669"/>
    <property type="project" value="TreeGrafter"/>
</dbReference>
<evidence type="ECO:0000313" key="3">
    <source>
        <dbReference type="Proteomes" id="UP000289216"/>
    </source>
</evidence>
<evidence type="ECO:0000259" key="1">
    <source>
        <dbReference type="Pfam" id="PF05670"/>
    </source>
</evidence>
<dbReference type="PANTHER" id="PTHR15239:SF6">
    <property type="entry name" value="RIBOSOME QUALITY CONTROL COMPLEX SUBUNIT NEMF"/>
    <property type="match status" value="1"/>
</dbReference>
<proteinExistence type="predicted"/>
<dbReference type="GO" id="GO:0043023">
    <property type="term" value="F:ribosomal large subunit binding"/>
    <property type="evidence" value="ECO:0007669"/>
    <property type="project" value="TreeGrafter"/>
</dbReference>
<protein>
    <submittedName>
        <fullName evidence="2">Fibronectin-binding domain-containing protein</fullName>
    </submittedName>
</protein>
<name>A0A4Q2KZV5_9FUSO</name>
<feature type="domain" description="NFACT RNA-binding" evidence="1">
    <location>
        <begin position="425"/>
        <end position="512"/>
    </location>
</feature>
<dbReference type="Pfam" id="PF05670">
    <property type="entry name" value="NFACT-R_1"/>
    <property type="match status" value="1"/>
</dbReference>